<dbReference type="OrthoDB" id="691424at2759"/>
<keyword evidence="2" id="KW-0732">Signal</keyword>
<feature type="region of interest" description="Disordered" evidence="1">
    <location>
        <begin position="223"/>
        <end position="262"/>
    </location>
</feature>
<protein>
    <submittedName>
        <fullName evidence="3">Uncharacterized protein</fullName>
    </submittedName>
</protein>
<feature type="compositionally biased region" description="Low complexity" evidence="1">
    <location>
        <begin position="352"/>
        <end position="376"/>
    </location>
</feature>
<evidence type="ECO:0000256" key="2">
    <source>
        <dbReference type="SAM" id="SignalP"/>
    </source>
</evidence>
<reference evidence="3 4" key="1">
    <citation type="journal article" date="2023" name="Commun. Biol.">
        <title>Reorganization of the ancestral sex-determining regions during the evolution of trioecy in Pleodorina starrii.</title>
        <authorList>
            <person name="Takahashi K."/>
            <person name="Suzuki S."/>
            <person name="Kawai-Toyooka H."/>
            <person name="Yamamoto K."/>
            <person name="Hamaji T."/>
            <person name="Ootsuki R."/>
            <person name="Yamaguchi H."/>
            <person name="Kawachi M."/>
            <person name="Higashiyama T."/>
            <person name="Nozaki H."/>
        </authorList>
    </citation>
    <scope>NUCLEOTIDE SEQUENCE [LARGE SCALE GENOMIC DNA]</scope>
    <source>
        <strain evidence="3 4">NIES-4479</strain>
    </source>
</reference>
<feature type="signal peptide" evidence="2">
    <location>
        <begin position="1"/>
        <end position="15"/>
    </location>
</feature>
<evidence type="ECO:0000313" key="3">
    <source>
        <dbReference type="EMBL" id="GLC61646.1"/>
    </source>
</evidence>
<dbReference type="Proteomes" id="UP001165080">
    <property type="component" value="Unassembled WGS sequence"/>
</dbReference>
<proteinExistence type="predicted"/>
<evidence type="ECO:0000313" key="4">
    <source>
        <dbReference type="Proteomes" id="UP001165080"/>
    </source>
</evidence>
<feature type="compositionally biased region" description="Low complexity" evidence="1">
    <location>
        <begin position="235"/>
        <end position="248"/>
    </location>
</feature>
<dbReference type="InterPro" id="IPR006502">
    <property type="entry name" value="PDDEXK-like"/>
</dbReference>
<sequence length="503" mass="52341">MAFAIILQPTAPTLAASIMAVMPSNTAGLGSLVFDFEAEERTSCTRDAVPPARSKEQLTHDKEKLKHFSSPDSAYSTKLLRDVRYFVNQERDPDAILLATKLSAVGYSVNVRTALGGGTSCFRNLRHEFLTVRGHGDFEGVEFIVEPRFREHFSISHPTEEYSELLSHAPDVFVGVGARLVPIVQTLCGAMADSFERKGLTLPPWRRTQAMLSKWLPNRARDVSFGRGSAPPHRPAATAPPSHQHAPGAAPPPLPPPAVAAAAGPFGRISDPLFTRVGTNSSISSHLVNAGPQLQPQADDGRGGGVAAAAAAARHGPPDRGVDAWACETYGFIPFGGAGGCSSDTEGPSPPAAGVAAGAADGPVGPSGRDGAPAPVAAGAAATTGACAGVRRGAGQSSLLASHLQHPELAAAGALSAAAAAAHQPNPHHQHNPGVLQTRPPVHWGEPPIHRVRMGFHVAPPPPSPSPPLVSEQQLQGPAAQAQTQGQGQWEPVPERPATQSRR</sequence>
<name>A0A9W6BZV1_9CHLO</name>
<accession>A0A9W6BZV1</accession>
<dbReference type="PANTHER" id="PTHR31579:SF1">
    <property type="entry name" value="OS03G0796600 PROTEIN"/>
    <property type="match status" value="1"/>
</dbReference>
<keyword evidence="4" id="KW-1185">Reference proteome</keyword>
<organism evidence="3 4">
    <name type="scientific">Pleodorina starrii</name>
    <dbReference type="NCBI Taxonomy" id="330485"/>
    <lineage>
        <taxon>Eukaryota</taxon>
        <taxon>Viridiplantae</taxon>
        <taxon>Chlorophyta</taxon>
        <taxon>core chlorophytes</taxon>
        <taxon>Chlorophyceae</taxon>
        <taxon>CS clade</taxon>
        <taxon>Chlamydomonadales</taxon>
        <taxon>Volvocaceae</taxon>
        <taxon>Pleodorina</taxon>
    </lineage>
</organism>
<feature type="chain" id="PRO_5040918023" evidence="2">
    <location>
        <begin position="16"/>
        <end position="503"/>
    </location>
</feature>
<evidence type="ECO:0000256" key="1">
    <source>
        <dbReference type="SAM" id="MobiDB-lite"/>
    </source>
</evidence>
<feature type="compositionally biased region" description="Low complexity" evidence="1">
    <location>
        <begin position="473"/>
        <end position="489"/>
    </location>
</feature>
<comment type="caution">
    <text evidence="3">The sequence shown here is derived from an EMBL/GenBank/DDBJ whole genome shotgun (WGS) entry which is preliminary data.</text>
</comment>
<feature type="compositionally biased region" description="Pro residues" evidence="1">
    <location>
        <begin position="459"/>
        <end position="468"/>
    </location>
</feature>
<feature type="region of interest" description="Disordered" evidence="1">
    <location>
        <begin position="341"/>
        <end position="376"/>
    </location>
</feature>
<dbReference type="EMBL" id="BRXU01000049">
    <property type="protein sequence ID" value="GLC61646.1"/>
    <property type="molecule type" value="Genomic_DNA"/>
</dbReference>
<dbReference type="PANTHER" id="PTHR31579">
    <property type="entry name" value="OS03G0796600 PROTEIN"/>
    <property type="match status" value="1"/>
</dbReference>
<dbReference type="Pfam" id="PF04720">
    <property type="entry name" value="PDDEXK_6"/>
    <property type="match status" value="1"/>
</dbReference>
<dbReference type="AlphaFoldDB" id="A0A9W6BZV1"/>
<feature type="region of interest" description="Disordered" evidence="1">
    <location>
        <begin position="291"/>
        <end position="319"/>
    </location>
</feature>
<feature type="compositionally biased region" description="Low complexity" evidence="1">
    <location>
        <begin position="415"/>
        <end position="425"/>
    </location>
</feature>
<feature type="compositionally biased region" description="Pro residues" evidence="1">
    <location>
        <begin position="249"/>
        <end position="258"/>
    </location>
</feature>
<gene>
    <name evidence="3" type="primary">PLEST009364</name>
    <name evidence="3" type="ORF">PLESTB_001786400</name>
</gene>
<feature type="region of interest" description="Disordered" evidence="1">
    <location>
        <begin position="415"/>
        <end position="503"/>
    </location>
</feature>